<evidence type="ECO:0000256" key="4">
    <source>
        <dbReference type="ARBA" id="ARBA00012483"/>
    </source>
</evidence>
<organism evidence="16">
    <name type="scientific">Pundamilia nyererei</name>
    <dbReference type="NCBI Taxonomy" id="303518"/>
    <lineage>
        <taxon>Eukaryota</taxon>
        <taxon>Metazoa</taxon>
        <taxon>Chordata</taxon>
        <taxon>Craniata</taxon>
        <taxon>Vertebrata</taxon>
        <taxon>Euteleostomi</taxon>
        <taxon>Actinopterygii</taxon>
        <taxon>Neopterygii</taxon>
        <taxon>Teleostei</taxon>
        <taxon>Neoteleostei</taxon>
        <taxon>Acanthomorphata</taxon>
        <taxon>Ovalentaria</taxon>
        <taxon>Cichlomorphae</taxon>
        <taxon>Cichliformes</taxon>
        <taxon>Cichlidae</taxon>
        <taxon>African cichlids</taxon>
        <taxon>Pseudocrenilabrinae</taxon>
        <taxon>Haplochromini</taxon>
        <taxon>Pundamilia</taxon>
    </lineage>
</organism>
<comment type="subcellular location">
    <subcellularLocation>
        <location evidence="2">Endomembrane system</location>
    </subcellularLocation>
</comment>
<protein>
    <recommendedName>
        <fullName evidence="11">E3 ubiquitin-protein ligase RNF185</fullName>
        <ecNumber evidence="4">2.3.2.27</ecNumber>
    </recommendedName>
    <alternativeName>
        <fullName evidence="12">RING finger protein 185</fullName>
    </alternativeName>
</protein>
<dbReference type="SMART" id="SM00184">
    <property type="entry name" value="RING"/>
    <property type="match status" value="1"/>
</dbReference>
<evidence type="ECO:0000256" key="7">
    <source>
        <dbReference type="ARBA" id="ARBA00022771"/>
    </source>
</evidence>
<dbReference type="InterPro" id="IPR001841">
    <property type="entry name" value="Znf_RING"/>
</dbReference>
<proteinExistence type="predicted"/>
<dbReference type="GO" id="GO:0006511">
    <property type="term" value="P:ubiquitin-dependent protein catabolic process"/>
    <property type="evidence" value="ECO:0007669"/>
    <property type="project" value="InterPro"/>
</dbReference>
<comment type="catalytic activity">
    <reaction evidence="1">
        <text>S-ubiquitinyl-[E2 ubiquitin-conjugating enzyme]-L-cysteine + [acceptor protein]-L-lysine = [E2 ubiquitin-conjugating enzyme]-L-cysteine + N(6)-ubiquitinyl-[acceptor protein]-L-lysine.</text>
        <dbReference type="EC" id="2.3.2.27"/>
    </reaction>
</comment>
<evidence type="ECO:0000256" key="3">
    <source>
        <dbReference type="ARBA" id="ARBA00004906"/>
    </source>
</evidence>
<keyword evidence="9" id="KW-0862">Zinc</keyword>
<comment type="pathway">
    <text evidence="3">Protein modification; protein ubiquitination.</text>
</comment>
<evidence type="ECO:0000256" key="9">
    <source>
        <dbReference type="ARBA" id="ARBA00022833"/>
    </source>
</evidence>
<dbReference type="PROSITE" id="PS00518">
    <property type="entry name" value="ZF_RING_1"/>
    <property type="match status" value="1"/>
</dbReference>
<dbReference type="UniPathway" id="UPA00143"/>
<evidence type="ECO:0000256" key="8">
    <source>
        <dbReference type="ARBA" id="ARBA00022786"/>
    </source>
</evidence>
<dbReference type="FunFam" id="3.30.40.10:FF:000062">
    <property type="entry name" value="E3 ubiquitin-protein ligase RNF185"/>
    <property type="match status" value="1"/>
</dbReference>
<sequence>MAAADHRFSSDGGPASRGGFPAGESSNDRDGSGGGSGESERERDRATFECNICLDTARDAVISLCGHLFCWPCLHQWLETRPSRQQCPVCKAGISREKVIPLYGRGSSSQEDPRLKTPPRPQGQRTEPESRGGVSWFIFSHWFLNKKLSLAYIKASLPGFSLRSDVPRFRGHRLPHVFRHRSVPLRLLHDSLQRQRPLPQSRSVRR</sequence>
<evidence type="ECO:0000256" key="2">
    <source>
        <dbReference type="ARBA" id="ARBA00004308"/>
    </source>
</evidence>
<keyword evidence="5" id="KW-0808">Transferase</keyword>
<gene>
    <name evidence="16" type="primary">RNF5</name>
</gene>
<dbReference type="InterPro" id="IPR045103">
    <property type="entry name" value="RNF5/RNF185-like"/>
</dbReference>
<dbReference type="InterPro" id="IPR013083">
    <property type="entry name" value="Znf_RING/FYVE/PHD"/>
</dbReference>
<dbReference type="InterPro" id="IPR017907">
    <property type="entry name" value="Znf_RING_CS"/>
</dbReference>
<dbReference type="GeneTree" id="ENSGT00390000014107"/>
<feature type="region of interest" description="Disordered" evidence="14">
    <location>
        <begin position="101"/>
        <end position="130"/>
    </location>
</feature>
<feature type="domain" description="RING-type" evidence="15">
    <location>
        <begin position="50"/>
        <end position="91"/>
    </location>
</feature>
<accession>A0A3B4GPG6</accession>
<name>A0A3B4GPG6_9CICH</name>
<dbReference type="Gene3D" id="3.30.40.10">
    <property type="entry name" value="Zinc/RING finger domain, C3HC4 (zinc finger)"/>
    <property type="match status" value="1"/>
</dbReference>
<evidence type="ECO:0000259" key="15">
    <source>
        <dbReference type="PROSITE" id="PS50089"/>
    </source>
</evidence>
<dbReference type="Pfam" id="PF00097">
    <property type="entry name" value="zf-C3HC4"/>
    <property type="match status" value="1"/>
</dbReference>
<dbReference type="CDD" id="cd16744">
    <property type="entry name" value="RING-HC_RNF185"/>
    <property type="match status" value="1"/>
</dbReference>
<dbReference type="GO" id="GO:0061630">
    <property type="term" value="F:ubiquitin protein ligase activity"/>
    <property type="evidence" value="ECO:0007669"/>
    <property type="project" value="UniProtKB-EC"/>
</dbReference>
<feature type="region of interest" description="Disordered" evidence="14">
    <location>
        <begin position="1"/>
        <end position="41"/>
    </location>
</feature>
<keyword evidence="8" id="KW-0833">Ubl conjugation pathway</keyword>
<dbReference type="SUPFAM" id="SSF57850">
    <property type="entry name" value="RING/U-box"/>
    <property type="match status" value="1"/>
</dbReference>
<dbReference type="InterPro" id="IPR018957">
    <property type="entry name" value="Znf_C3HC4_RING-type"/>
</dbReference>
<dbReference type="PROSITE" id="PS50089">
    <property type="entry name" value="ZF_RING_2"/>
    <property type="match status" value="1"/>
</dbReference>
<evidence type="ECO:0000256" key="5">
    <source>
        <dbReference type="ARBA" id="ARBA00022679"/>
    </source>
</evidence>
<keyword evidence="10" id="KW-0472">Membrane</keyword>
<dbReference type="GO" id="GO:0008270">
    <property type="term" value="F:zinc ion binding"/>
    <property type="evidence" value="ECO:0007669"/>
    <property type="project" value="UniProtKB-KW"/>
</dbReference>
<dbReference type="AlphaFoldDB" id="A0A3B4GPG6"/>
<dbReference type="GO" id="GO:0005783">
    <property type="term" value="C:endoplasmic reticulum"/>
    <property type="evidence" value="ECO:0007669"/>
    <property type="project" value="InterPro"/>
</dbReference>
<dbReference type="PANTHER" id="PTHR12313">
    <property type="entry name" value="E3 UBIQUITIN-PROTEIN LIGASE RNF5-RELATED"/>
    <property type="match status" value="1"/>
</dbReference>
<evidence type="ECO:0000256" key="14">
    <source>
        <dbReference type="SAM" id="MobiDB-lite"/>
    </source>
</evidence>
<keyword evidence="6" id="KW-0479">Metal-binding</keyword>
<evidence type="ECO:0000256" key="1">
    <source>
        <dbReference type="ARBA" id="ARBA00000900"/>
    </source>
</evidence>
<evidence type="ECO:0000256" key="10">
    <source>
        <dbReference type="ARBA" id="ARBA00023136"/>
    </source>
</evidence>
<dbReference type="Ensembl" id="ENSPNYT00000023948.1">
    <property type="protein sequence ID" value="ENSPNYP00000023378.1"/>
    <property type="gene ID" value="ENSPNYG00000017658.1"/>
</dbReference>
<evidence type="ECO:0000256" key="11">
    <source>
        <dbReference type="ARBA" id="ARBA00039319"/>
    </source>
</evidence>
<evidence type="ECO:0000313" key="16">
    <source>
        <dbReference type="Ensembl" id="ENSPNYP00000023378.1"/>
    </source>
</evidence>
<dbReference type="EC" id="2.3.2.27" evidence="4"/>
<keyword evidence="7 13" id="KW-0863">Zinc-finger</keyword>
<dbReference type="GO" id="GO:0016567">
    <property type="term" value="P:protein ubiquitination"/>
    <property type="evidence" value="ECO:0007669"/>
    <property type="project" value="UniProtKB-UniPathway"/>
</dbReference>
<evidence type="ECO:0000256" key="12">
    <source>
        <dbReference type="ARBA" id="ARBA00041675"/>
    </source>
</evidence>
<evidence type="ECO:0000256" key="6">
    <source>
        <dbReference type="ARBA" id="ARBA00022723"/>
    </source>
</evidence>
<reference evidence="16" key="1">
    <citation type="submission" date="2023-09" db="UniProtKB">
        <authorList>
            <consortium name="Ensembl"/>
        </authorList>
    </citation>
    <scope>IDENTIFICATION</scope>
</reference>
<evidence type="ECO:0000256" key="13">
    <source>
        <dbReference type="PROSITE-ProRule" id="PRU00175"/>
    </source>
</evidence>